<evidence type="ECO:0000256" key="2">
    <source>
        <dbReference type="SAM" id="Phobius"/>
    </source>
</evidence>
<feature type="region of interest" description="Disordered" evidence="1">
    <location>
        <begin position="45"/>
        <end position="67"/>
    </location>
</feature>
<name>A0A5M6ZKK7_9PROT</name>
<keyword evidence="2" id="KW-0472">Membrane</keyword>
<comment type="caution">
    <text evidence="3">The sequence shown here is derived from an EMBL/GenBank/DDBJ whole genome shotgun (WGS) entry which is preliminary data.</text>
</comment>
<dbReference type="AlphaFoldDB" id="A0A5M6ZKK7"/>
<dbReference type="Pfam" id="PF05545">
    <property type="entry name" value="FixQ"/>
    <property type="match status" value="1"/>
</dbReference>
<evidence type="ECO:0000313" key="3">
    <source>
        <dbReference type="EMBL" id="KAA5805366.1"/>
    </source>
</evidence>
<dbReference type="CDD" id="cd01324">
    <property type="entry name" value="cbb3_Oxidase_CcoQ"/>
    <property type="match status" value="1"/>
</dbReference>
<evidence type="ECO:0000313" key="4">
    <source>
        <dbReference type="Proteomes" id="UP000325122"/>
    </source>
</evidence>
<sequence>MYESLAHFAQSWGLVAFMIFFAGVLVYALWPKNRDKFNAAARSVLEDNDRPDAGRPGADDKKESRDG</sequence>
<keyword evidence="2" id="KW-0812">Transmembrane</keyword>
<dbReference type="RefSeq" id="WP_150022398.1">
    <property type="nucleotide sequence ID" value="NZ_VWOJ01000001.1"/>
</dbReference>
<proteinExistence type="predicted"/>
<keyword evidence="4" id="KW-1185">Reference proteome</keyword>
<dbReference type="EMBL" id="VWOJ01000001">
    <property type="protein sequence ID" value="KAA5805366.1"/>
    <property type="molecule type" value="Genomic_DNA"/>
</dbReference>
<keyword evidence="2" id="KW-1133">Transmembrane helix</keyword>
<feature type="transmembrane region" description="Helical" evidence="2">
    <location>
        <begin position="12"/>
        <end position="30"/>
    </location>
</feature>
<reference evidence="3 4" key="1">
    <citation type="submission" date="2019-09" db="EMBL/GenBank/DDBJ databases">
        <authorList>
            <person name="Kevbrin V."/>
            <person name="Grouzdev D.S."/>
        </authorList>
    </citation>
    <scope>NUCLEOTIDE SEQUENCE [LARGE SCALE GENOMIC DNA]</scope>
    <source>
        <strain evidence="3 4">G-192</strain>
    </source>
</reference>
<dbReference type="InterPro" id="IPR008621">
    <property type="entry name" value="Cbb3-typ_cyt_oxidase_comp"/>
</dbReference>
<evidence type="ECO:0000256" key="1">
    <source>
        <dbReference type="SAM" id="MobiDB-lite"/>
    </source>
</evidence>
<dbReference type="Proteomes" id="UP000325122">
    <property type="component" value="Unassembled WGS sequence"/>
</dbReference>
<organism evidence="3 4">
    <name type="scientific">Alkalicaulis satelles</name>
    <dbReference type="NCBI Taxonomy" id="2609175"/>
    <lineage>
        <taxon>Bacteria</taxon>
        <taxon>Pseudomonadati</taxon>
        <taxon>Pseudomonadota</taxon>
        <taxon>Alphaproteobacteria</taxon>
        <taxon>Maricaulales</taxon>
        <taxon>Maricaulaceae</taxon>
        <taxon>Alkalicaulis</taxon>
    </lineage>
</organism>
<accession>A0A5M6ZKK7</accession>
<gene>
    <name evidence="3" type="ORF">F1654_05145</name>
</gene>
<protein>
    <submittedName>
        <fullName evidence="3">Cbb3-type cytochrome c oxidase subunit 3</fullName>
    </submittedName>
</protein>